<evidence type="ECO:0000256" key="1">
    <source>
        <dbReference type="SAM" id="Coils"/>
    </source>
</evidence>
<comment type="caution">
    <text evidence="2">The sequence shown here is derived from an EMBL/GenBank/DDBJ whole genome shotgun (WGS) entry which is preliminary data.</text>
</comment>
<dbReference type="EMBL" id="JBAFSM010000006">
    <property type="protein sequence ID" value="MEG3436429.1"/>
    <property type="molecule type" value="Genomic_DNA"/>
</dbReference>
<reference evidence="2 3" key="1">
    <citation type="submission" date="2024-01" db="EMBL/GenBank/DDBJ databases">
        <title>Genomic insights into the taxonomy and metabolism of the cyanobacterium Pannus brasiliensis CCIBt3594.</title>
        <authorList>
            <person name="Machado M."/>
            <person name="Botero N.B."/>
            <person name="Andreote A.P.D."/>
            <person name="Feitosa A.M.T."/>
            <person name="Popin R."/>
            <person name="Sivonen K."/>
            <person name="Fiore M.F."/>
        </authorList>
    </citation>
    <scope>NUCLEOTIDE SEQUENCE [LARGE SCALE GENOMIC DNA]</scope>
    <source>
        <strain evidence="2 3">CCIBt3594</strain>
    </source>
</reference>
<keyword evidence="3" id="KW-1185">Reference proteome</keyword>
<gene>
    <name evidence="2" type="ORF">V0288_04795</name>
</gene>
<keyword evidence="1" id="KW-0175">Coiled coil</keyword>
<accession>A0AAW9QMQ6</accession>
<dbReference type="RefSeq" id="WP_332863884.1">
    <property type="nucleotide sequence ID" value="NZ_JBAFSM010000006.1"/>
</dbReference>
<organism evidence="2 3">
    <name type="scientific">Pannus brasiliensis CCIBt3594</name>
    <dbReference type="NCBI Taxonomy" id="1427578"/>
    <lineage>
        <taxon>Bacteria</taxon>
        <taxon>Bacillati</taxon>
        <taxon>Cyanobacteriota</taxon>
        <taxon>Cyanophyceae</taxon>
        <taxon>Oscillatoriophycideae</taxon>
        <taxon>Chroococcales</taxon>
        <taxon>Microcystaceae</taxon>
        <taxon>Pannus</taxon>
    </lineage>
</organism>
<dbReference type="AlphaFoldDB" id="A0AAW9QMQ6"/>
<evidence type="ECO:0000313" key="2">
    <source>
        <dbReference type="EMBL" id="MEG3436429.1"/>
    </source>
</evidence>
<dbReference type="Proteomes" id="UP001328733">
    <property type="component" value="Unassembled WGS sequence"/>
</dbReference>
<feature type="coiled-coil region" evidence="1">
    <location>
        <begin position="150"/>
        <end position="177"/>
    </location>
</feature>
<proteinExistence type="predicted"/>
<evidence type="ECO:0000313" key="3">
    <source>
        <dbReference type="Proteomes" id="UP001328733"/>
    </source>
</evidence>
<name>A0AAW9QMQ6_9CHRO</name>
<sequence length="345" mass="40446">MFNCPICDSESNEGQETCFTCSYPLNVNGDSQFINSELVTWARKLWQENNFLKKKQEKYDSTITQDTSNEFLEKIKIELFTPLQDRLQVYNERLDRLEKSEPTDQSLSFRLDSLQEQVNCFISERENGLINIQRQVAQIHHEQSQIENQWKKLTDNLSITQNQLNEMQDRLEELKYNIELNNSINNSKSARDLSQGSTDTYQSVGSTIEIENFSSMENRGYIGLEESRLVKRYNRDLSSFSQQYVEEVNATEESLNNLRIGSNSSVIFERKRRGNYWIVKENGYEYLVPSNNLRLNQHNYKTVEDLFECINFKLDSNFQLVKPARVSPLPGGETWQLEERGILQF</sequence>
<protein>
    <submittedName>
        <fullName evidence="2">Uncharacterized protein</fullName>
    </submittedName>
</protein>